<protein>
    <submittedName>
        <fullName evidence="2">EAL domain-containing protein</fullName>
    </submittedName>
</protein>
<dbReference type="InterPro" id="IPR001633">
    <property type="entry name" value="EAL_dom"/>
</dbReference>
<accession>A0ABY3NWU7</accession>
<evidence type="ECO:0000313" key="2">
    <source>
        <dbReference type="EMBL" id="TYT28539.1"/>
    </source>
</evidence>
<name>A0ABY3NWU7_9ENTR</name>
<dbReference type="Proteomes" id="UP000323910">
    <property type="component" value="Unassembled WGS sequence"/>
</dbReference>
<comment type="caution">
    <text evidence="2">The sequence shown here is derived from an EMBL/GenBank/DDBJ whole genome shotgun (WGS) entry which is preliminary data.</text>
</comment>
<dbReference type="Pfam" id="PF00563">
    <property type="entry name" value="EAL"/>
    <property type="match status" value="1"/>
</dbReference>
<dbReference type="SUPFAM" id="SSF141868">
    <property type="entry name" value="EAL domain-like"/>
    <property type="match status" value="1"/>
</dbReference>
<feature type="domain" description="EAL" evidence="1">
    <location>
        <begin position="4"/>
        <end position="229"/>
    </location>
</feature>
<dbReference type="SMART" id="SM00052">
    <property type="entry name" value="EAL"/>
    <property type="match status" value="1"/>
</dbReference>
<evidence type="ECO:0000313" key="3">
    <source>
        <dbReference type="Proteomes" id="UP000323910"/>
    </source>
</evidence>
<evidence type="ECO:0000259" key="1">
    <source>
        <dbReference type="SMART" id="SM00052"/>
    </source>
</evidence>
<dbReference type="InterPro" id="IPR035919">
    <property type="entry name" value="EAL_sf"/>
</dbReference>
<sequence>MSTAMNKMISHLKYPLHHDIEYYRLEPFIDLSNNRIIGYEVLSQLKHQVNVEQWFARLSGRQQIDLLLKQISCVSESVKDTCFYNLSVEGFLFLTPSDIDDIATFDNICLEVADSSLLKSLTRKEHYVFYKNIRRLQTLGVGIWVDDFCVEDLISLPDYYGKFDGIKIDSKEMRTHYLGDIIHIVKNILGDIPVLIEGVESKRDLEKGMCSGANLAQGYYWSNNNKVAA</sequence>
<proteinExistence type="predicted"/>
<keyword evidence="3" id="KW-1185">Reference proteome</keyword>
<dbReference type="EMBL" id="VTFR01000018">
    <property type="protein sequence ID" value="TYT28539.1"/>
    <property type="molecule type" value="Genomic_DNA"/>
</dbReference>
<gene>
    <name evidence="2" type="ORF">FZO59_21810</name>
</gene>
<dbReference type="Gene3D" id="3.20.20.450">
    <property type="entry name" value="EAL domain"/>
    <property type="match status" value="1"/>
</dbReference>
<reference evidence="2 3" key="1">
    <citation type="submission" date="2019-08" db="EMBL/GenBank/DDBJ databases">
        <title>The draft genome of Lelliottia nimipressuralis strain CICC 24156.</title>
        <authorList>
            <person name="Wu W."/>
            <person name="Feng Y."/>
            <person name="Zong Z."/>
        </authorList>
    </citation>
    <scope>NUCLEOTIDE SEQUENCE [LARGE SCALE GENOMIC DNA]</scope>
    <source>
        <strain evidence="2 3">CICC 24156</strain>
    </source>
</reference>
<organism evidence="2 3">
    <name type="scientific">Lelliottia nimipressuralis</name>
    <dbReference type="NCBI Taxonomy" id="69220"/>
    <lineage>
        <taxon>Bacteria</taxon>
        <taxon>Pseudomonadati</taxon>
        <taxon>Pseudomonadota</taxon>
        <taxon>Gammaproteobacteria</taxon>
        <taxon>Enterobacterales</taxon>
        <taxon>Enterobacteriaceae</taxon>
        <taxon>Lelliottia</taxon>
    </lineage>
</organism>